<evidence type="ECO:0000313" key="2">
    <source>
        <dbReference type="EMBL" id="KAK7435194.1"/>
    </source>
</evidence>
<keyword evidence="1" id="KW-1133">Transmembrane helix</keyword>
<evidence type="ECO:0000313" key="3">
    <source>
        <dbReference type="Proteomes" id="UP001498398"/>
    </source>
</evidence>
<reference evidence="2 3" key="1">
    <citation type="submission" date="2024-01" db="EMBL/GenBank/DDBJ databases">
        <title>A draft genome for the cacao thread blight pathogen Marasmiellus scandens.</title>
        <authorList>
            <person name="Baruah I.K."/>
            <person name="Leung J."/>
            <person name="Bukari Y."/>
            <person name="Amoako-Attah I."/>
            <person name="Meinhardt L.W."/>
            <person name="Bailey B.A."/>
            <person name="Cohen S.P."/>
        </authorList>
    </citation>
    <scope>NUCLEOTIDE SEQUENCE [LARGE SCALE GENOMIC DNA]</scope>
    <source>
        <strain evidence="2 3">GH-19</strain>
    </source>
</reference>
<dbReference type="EMBL" id="JBANRG010000110">
    <property type="protein sequence ID" value="KAK7435194.1"/>
    <property type="molecule type" value="Genomic_DNA"/>
</dbReference>
<sequence length="309" mass="35121">MTSDIVGNSPTFAVANLIDSAKEAFRSLEPWCNAQAKDEQDSKSSKVDNYYGNKLIKRVKKNAFAYFEAIDRSVQCSEKGIIFCNDAISLRKFLERQENRQDILDFTRQMRKTAKKAHRDAKKIVAAFSCIHEEVEKTASETVPKIRSKIEQEPEAHRQWAKMAQAIKGFMPQDHGIGLAMSTGAVFGIIILPLAIPMAVLAVEAAAGFVEKRCSHKAEECKLTMEESLAQVDKISNTLEIVGSNVLEFLNWWSDTGDMLDIIEQNVASGNFFSPEMYAILDRWVRVKERYQEYAFEIKKLQTYYPVKR</sequence>
<dbReference type="Proteomes" id="UP001498398">
    <property type="component" value="Unassembled WGS sequence"/>
</dbReference>
<name>A0ABR1IKG3_9AGAR</name>
<keyword evidence="3" id="KW-1185">Reference proteome</keyword>
<feature type="transmembrane region" description="Helical" evidence="1">
    <location>
        <begin position="177"/>
        <end position="203"/>
    </location>
</feature>
<accession>A0ABR1IKG3</accession>
<organism evidence="2 3">
    <name type="scientific">Marasmiellus scandens</name>
    <dbReference type="NCBI Taxonomy" id="2682957"/>
    <lineage>
        <taxon>Eukaryota</taxon>
        <taxon>Fungi</taxon>
        <taxon>Dikarya</taxon>
        <taxon>Basidiomycota</taxon>
        <taxon>Agaricomycotina</taxon>
        <taxon>Agaricomycetes</taxon>
        <taxon>Agaricomycetidae</taxon>
        <taxon>Agaricales</taxon>
        <taxon>Marasmiineae</taxon>
        <taxon>Omphalotaceae</taxon>
        <taxon>Marasmiellus</taxon>
    </lineage>
</organism>
<keyword evidence="1" id="KW-0812">Transmembrane</keyword>
<proteinExistence type="predicted"/>
<evidence type="ECO:0000256" key="1">
    <source>
        <dbReference type="SAM" id="Phobius"/>
    </source>
</evidence>
<keyword evidence="1" id="KW-0472">Membrane</keyword>
<protein>
    <submittedName>
        <fullName evidence="2">Uncharacterized protein</fullName>
    </submittedName>
</protein>
<comment type="caution">
    <text evidence="2">The sequence shown here is derived from an EMBL/GenBank/DDBJ whole genome shotgun (WGS) entry which is preliminary data.</text>
</comment>
<gene>
    <name evidence="2" type="ORF">VKT23_019764</name>
</gene>